<protein>
    <recommendedName>
        <fullName evidence="3">DUF4220 domain-containing protein</fullName>
    </recommendedName>
</protein>
<dbReference type="OrthoDB" id="1689146at2759"/>
<comment type="caution">
    <text evidence="1">The sequence shown here is derived from an EMBL/GenBank/DDBJ whole genome shotgun (WGS) entry which is preliminary data.</text>
</comment>
<dbReference type="AlphaFoldDB" id="A0A5C7IHR2"/>
<reference evidence="2" key="1">
    <citation type="journal article" date="2019" name="Gigascience">
        <title>De novo genome assembly of the endangered Acer yangbiense, a plant species with extremely small populations endemic to Yunnan Province, China.</title>
        <authorList>
            <person name="Yang J."/>
            <person name="Wariss H.M."/>
            <person name="Tao L."/>
            <person name="Zhang R."/>
            <person name="Yun Q."/>
            <person name="Hollingsworth P."/>
            <person name="Dao Z."/>
            <person name="Luo G."/>
            <person name="Guo H."/>
            <person name="Ma Y."/>
            <person name="Sun W."/>
        </authorList>
    </citation>
    <scope>NUCLEOTIDE SEQUENCE [LARGE SCALE GENOMIC DNA]</scope>
    <source>
        <strain evidence="2">cv. Malutang</strain>
    </source>
</reference>
<evidence type="ECO:0008006" key="3">
    <source>
        <dbReference type="Google" id="ProtNLM"/>
    </source>
</evidence>
<evidence type="ECO:0000313" key="2">
    <source>
        <dbReference type="Proteomes" id="UP000323000"/>
    </source>
</evidence>
<dbReference type="InterPro" id="IPR007658">
    <property type="entry name" value="DUF594"/>
</dbReference>
<sequence length="151" mass="17501">MLCLLVKNPSMISAETGLMVVTFEGLTNETDVSYFYRSKAEQCKDLLQEFHHTTHDENDPNRRLVENARKLVRELQGTAQNQEERWERIGNTWMGMLGYAARKSKSNYHTQQLRRGGEFITHVWLLMAYFGLTDHFQIPSPGPSVKRLIAK</sequence>
<dbReference type="Proteomes" id="UP000323000">
    <property type="component" value="Chromosome 2"/>
</dbReference>
<name>A0A5C7IHR2_9ROSI</name>
<evidence type="ECO:0000313" key="1">
    <source>
        <dbReference type="EMBL" id="TXG68262.1"/>
    </source>
</evidence>
<dbReference type="PANTHER" id="PTHR31325">
    <property type="entry name" value="OS01G0798800 PROTEIN-RELATED"/>
    <property type="match status" value="1"/>
</dbReference>
<accession>A0A5C7IHR2</accession>
<proteinExistence type="predicted"/>
<dbReference type="EMBL" id="VAHF01000002">
    <property type="protein sequence ID" value="TXG68262.1"/>
    <property type="molecule type" value="Genomic_DNA"/>
</dbReference>
<organism evidence="1 2">
    <name type="scientific">Acer yangbiense</name>
    <dbReference type="NCBI Taxonomy" id="1000413"/>
    <lineage>
        <taxon>Eukaryota</taxon>
        <taxon>Viridiplantae</taxon>
        <taxon>Streptophyta</taxon>
        <taxon>Embryophyta</taxon>
        <taxon>Tracheophyta</taxon>
        <taxon>Spermatophyta</taxon>
        <taxon>Magnoliopsida</taxon>
        <taxon>eudicotyledons</taxon>
        <taxon>Gunneridae</taxon>
        <taxon>Pentapetalae</taxon>
        <taxon>rosids</taxon>
        <taxon>malvids</taxon>
        <taxon>Sapindales</taxon>
        <taxon>Sapindaceae</taxon>
        <taxon>Hippocastanoideae</taxon>
        <taxon>Acereae</taxon>
        <taxon>Acer</taxon>
    </lineage>
</organism>
<gene>
    <name evidence="1" type="ORF">EZV62_003197</name>
</gene>
<dbReference type="Pfam" id="PF04578">
    <property type="entry name" value="DUF594"/>
    <property type="match status" value="1"/>
</dbReference>
<keyword evidence="2" id="KW-1185">Reference proteome</keyword>